<comment type="caution">
    <text evidence="10">The sequence shown here is derived from an EMBL/GenBank/DDBJ whole genome shotgun (WGS) entry which is preliminary data.</text>
</comment>
<dbReference type="GO" id="GO:0016020">
    <property type="term" value="C:membrane"/>
    <property type="evidence" value="ECO:0007669"/>
    <property type="project" value="UniProtKB-SubCell"/>
</dbReference>
<name>A0A2A5WGF5_9GAMM</name>
<feature type="transmembrane region" description="Helical" evidence="7">
    <location>
        <begin position="179"/>
        <end position="200"/>
    </location>
</feature>
<evidence type="ECO:0000256" key="6">
    <source>
        <dbReference type="ARBA" id="ARBA00023136"/>
    </source>
</evidence>
<dbReference type="InterPro" id="IPR038244">
    <property type="entry name" value="NRho_sf"/>
</dbReference>
<dbReference type="PANTHER" id="PTHR43066">
    <property type="entry name" value="RHOMBOID-RELATED PROTEIN"/>
    <property type="match status" value="1"/>
</dbReference>
<evidence type="ECO:0000259" key="9">
    <source>
        <dbReference type="Pfam" id="PF16733"/>
    </source>
</evidence>
<protein>
    <submittedName>
        <fullName evidence="10">Uncharacterized protein</fullName>
    </submittedName>
</protein>
<dbReference type="Pfam" id="PF16733">
    <property type="entry name" value="NRho"/>
    <property type="match status" value="1"/>
</dbReference>
<dbReference type="EMBL" id="NTJZ01000001">
    <property type="protein sequence ID" value="PDH35347.1"/>
    <property type="molecule type" value="Genomic_DNA"/>
</dbReference>
<dbReference type="Pfam" id="PF01694">
    <property type="entry name" value="Rhomboid"/>
    <property type="match status" value="1"/>
</dbReference>
<feature type="transmembrane region" description="Helical" evidence="7">
    <location>
        <begin position="142"/>
        <end position="167"/>
    </location>
</feature>
<feature type="domain" description="Rhomboid protease N-terminal" evidence="9">
    <location>
        <begin position="2"/>
        <end position="66"/>
    </location>
</feature>
<dbReference type="Gene3D" id="1.20.1540.10">
    <property type="entry name" value="Rhomboid-like"/>
    <property type="match status" value="1"/>
</dbReference>
<evidence type="ECO:0000313" key="10">
    <source>
        <dbReference type="EMBL" id="PDH35347.1"/>
    </source>
</evidence>
<dbReference type="Gene3D" id="3.30.70.2080">
    <property type="match status" value="1"/>
</dbReference>
<dbReference type="SUPFAM" id="SSF144091">
    <property type="entry name" value="Rhomboid-like"/>
    <property type="match status" value="1"/>
</dbReference>
<feature type="transmembrane region" description="Helical" evidence="7">
    <location>
        <begin position="206"/>
        <end position="226"/>
    </location>
</feature>
<dbReference type="InterPro" id="IPR035952">
    <property type="entry name" value="Rhomboid-like_sf"/>
</dbReference>
<gene>
    <name evidence="10" type="ORF">CNF02_01140</name>
</gene>
<feature type="transmembrane region" description="Helical" evidence="7">
    <location>
        <begin position="238"/>
        <end position="257"/>
    </location>
</feature>
<sequence length="293" mass="32290">MIKAVSLGIDIDLLSYSQFLKQQGLRHRIVEESGMQIIYVESSTEVQFIQQSLESFINVEEVLQSERVISSGSAISIKGIIYSILTAFIQNPITMVLIVVCLTVAVISSLGTAVSRVDFMFYPLIDSSSLSALLGDINSLGIAFGTLAPMFLHFGELHLVFNLLWLWYFGKQLESLQPAGMFIVLVVLTSFVSNTTQYMAIEYNNFGGMSGVVYGLLGYTWIIHSLMPRSYLLINTNMFIFFVIALVLMEVIASSWIATAAHVGGLVSGMAIGIATVLFYRLILHRDVVGENG</sequence>
<dbReference type="PANTHER" id="PTHR43066:SF26">
    <property type="entry name" value="RHOMBOID PROTEASE GLPG"/>
    <property type="match status" value="1"/>
</dbReference>
<accession>A0A2A5WGF5</accession>
<keyword evidence="5 7" id="KW-1133">Transmembrane helix</keyword>
<evidence type="ECO:0000256" key="4">
    <source>
        <dbReference type="ARBA" id="ARBA00022692"/>
    </source>
</evidence>
<proteinExistence type="predicted"/>
<keyword evidence="2" id="KW-1003">Cell membrane</keyword>
<organism evidence="10 11">
    <name type="scientific">OM182 bacterium MED-G28</name>
    <dbReference type="NCBI Taxonomy" id="1986256"/>
    <lineage>
        <taxon>Bacteria</taxon>
        <taxon>Pseudomonadati</taxon>
        <taxon>Pseudomonadota</taxon>
        <taxon>Gammaproteobacteria</taxon>
        <taxon>OMG group</taxon>
        <taxon>OM182 clade</taxon>
    </lineage>
</organism>
<keyword evidence="3" id="KW-0997">Cell inner membrane</keyword>
<evidence type="ECO:0000256" key="2">
    <source>
        <dbReference type="ARBA" id="ARBA00022475"/>
    </source>
</evidence>
<comment type="subcellular location">
    <subcellularLocation>
        <location evidence="1">Membrane</location>
        <topology evidence="1">Multi-pass membrane protein</topology>
    </subcellularLocation>
</comment>
<dbReference type="InterPro" id="IPR031976">
    <property type="entry name" value="NRho"/>
</dbReference>
<dbReference type="GO" id="GO:0004252">
    <property type="term" value="F:serine-type endopeptidase activity"/>
    <property type="evidence" value="ECO:0007669"/>
    <property type="project" value="InterPro"/>
</dbReference>
<evidence type="ECO:0000256" key="7">
    <source>
        <dbReference type="SAM" id="Phobius"/>
    </source>
</evidence>
<evidence type="ECO:0000313" key="11">
    <source>
        <dbReference type="Proteomes" id="UP000219329"/>
    </source>
</evidence>
<feature type="domain" description="Peptidase S54 rhomboid" evidence="8">
    <location>
        <begin position="147"/>
        <end position="276"/>
    </location>
</feature>
<keyword evidence="6 7" id="KW-0472">Membrane</keyword>
<evidence type="ECO:0000256" key="3">
    <source>
        <dbReference type="ARBA" id="ARBA00022519"/>
    </source>
</evidence>
<evidence type="ECO:0000256" key="1">
    <source>
        <dbReference type="ARBA" id="ARBA00004141"/>
    </source>
</evidence>
<reference evidence="10 11" key="1">
    <citation type="submission" date="2017-08" db="EMBL/GenBank/DDBJ databases">
        <title>Fine stratification of microbial communities through a metagenomic profile of the photic zone.</title>
        <authorList>
            <person name="Haro-Moreno J.M."/>
            <person name="Lopez-Perez M."/>
            <person name="De La Torre J."/>
            <person name="Picazo A."/>
            <person name="Camacho A."/>
            <person name="Rodriguez-Valera F."/>
        </authorList>
    </citation>
    <scope>NUCLEOTIDE SEQUENCE [LARGE SCALE GENOMIC DNA]</scope>
    <source>
        <strain evidence="10">MED-G28</strain>
    </source>
</reference>
<dbReference type="Proteomes" id="UP000219329">
    <property type="component" value="Unassembled WGS sequence"/>
</dbReference>
<dbReference type="InterPro" id="IPR022764">
    <property type="entry name" value="Peptidase_S54_rhomboid_dom"/>
</dbReference>
<feature type="transmembrane region" description="Helical" evidence="7">
    <location>
        <begin position="96"/>
        <end position="122"/>
    </location>
</feature>
<keyword evidence="4 7" id="KW-0812">Transmembrane</keyword>
<evidence type="ECO:0000259" key="8">
    <source>
        <dbReference type="Pfam" id="PF01694"/>
    </source>
</evidence>
<evidence type="ECO:0000256" key="5">
    <source>
        <dbReference type="ARBA" id="ARBA00022989"/>
    </source>
</evidence>
<dbReference type="AlphaFoldDB" id="A0A2A5WGF5"/>
<feature type="transmembrane region" description="Helical" evidence="7">
    <location>
        <begin position="263"/>
        <end position="283"/>
    </location>
</feature>